<dbReference type="InterPro" id="IPR036976">
    <property type="entry name" value="RimM_N_sf"/>
</dbReference>
<keyword evidence="2 5" id="KW-0690">Ribosome biogenesis</keyword>
<feature type="domain" description="Ribosome maturation factor RimM PRC barrel" evidence="7">
    <location>
        <begin position="110"/>
        <end position="176"/>
    </location>
</feature>
<accession>A0ABW4X9P9</accession>
<dbReference type="NCBIfam" id="TIGR02273">
    <property type="entry name" value="16S_RimM"/>
    <property type="match status" value="1"/>
</dbReference>
<dbReference type="Pfam" id="PF01782">
    <property type="entry name" value="RimM"/>
    <property type="match status" value="1"/>
</dbReference>
<comment type="function">
    <text evidence="5">An accessory protein needed during the final step in the assembly of 30S ribosomal subunit, possibly for assembly of the head region. Essential for efficient processing of 16S rRNA. May be needed both before and after RbfA during the maturation of 16S rRNA. It has affinity for free ribosomal 30S subunits but not for 70S ribosomes.</text>
</comment>
<protein>
    <recommendedName>
        <fullName evidence="5">Ribosome maturation factor RimM</fullName>
    </recommendedName>
</protein>
<evidence type="ECO:0000313" key="8">
    <source>
        <dbReference type="EMBL" id="MFD2091309.1"/>
    </source>
</evidence>
<evidence type="ECO:0000256" key="5">
    <source>
        <dbReference type="HAMAP-Rule" id="MF_00014"/>
    </source>
</evidence>
<evidence type="ECO:0000256" key="1">
    <source>
        <dbReference type="ARBA" id="ARBA00022490"/>
    </source>
</evidence>
<dbReference type="InterPro" id="IPR011961">
    <property type="entry name" value="RimM"/>
</dbReference>
<evidence type="ECO:0000256" key="4">
    <source>
        <dbReference type="ARBA" id="ARBA00023186"/>
    </source>
</evidence>
<keyword evidence="4 5" id="KW-0143">Chaperone</keyword>
<comment type="domain">
    <text evidence="5">The PRC barrel domain binds ribosomal protein uS19.</text>
</comment>
<keyword evidence="1 5" id="KW-0963">Cytoplasm</keyword>
<dbReference type="InterPro" id="IPR056792">
    <property type="entry name" value="PRC_RimM"/>
</dbReference>
<comment type="similarity">
    <text evidence="5">Belongs to the RimM family.</text>
</comment>
<dbReference type="SUPFAM" id="SSF50447">
    <property type="entry name" value="Translation proteins"/>
    <property type="match status" value="1"/>
</dbReference>
<evidence type="ECO:0000313" key="9">
    <source>
        <dbReference type="Proteomes" id="UP001597402"/>
    </source>
</evidence>
<feature type="domain" description="RimM N-terminal" evidence="6">
    <location>
        <begin position="10"/>
        <end position="96"/>
    </location>
</feature>
<sequence length="179" mass="19327">MPDPAPDTVVVGRIGRPHGVRGLATVEVRTDDPDLRFAPGEVLLTDPPARGPLTVVDRRWHSGTLLLQLAGPDGETYGSREAVDALRNTLLLVPVADLPEIEDPDSFYDHQLVGLTARLLDDTVLGEVTEVRHEAQDLLVVRRREGAEVLIPFVSALVPTVDLAGGFLVVDPPEGLLEL</sequence>
<organism evidence="8 9">
    <name type="scientific">Blastococcus deserti</name>
    <dbReference type="NCBI Taxonomy" id="2259033"/>
    <lineage>
        <taxon>Bacteria</taxon>
        <taxon>Bacillati</taxon>
        <taxon>Actinomycetota</taxon>
        <taxon>Actinomycetes</taxon>
        <taxon>Geodermatophilales</taxon>
        <taxon>Geodermatophilaceae</taxon>
        <taxon>Blastococcus</taxon>
    </lineage>
</organism>
<dbReference type="HAMAP" id="MF_00014">
    <property type="entry name" value="Ribosome_mat_RimM"/>
    <property type="match status" value="1"/>
</dbReference>
<keyword evidence="3 5" id="KW-0698">rRNA processing</keyword>
<dbReference type="PANTHER" id="PTHR33692">
    <property type="entry name" value="RIBOSOME MATURATION FACTOR RIMM"/>
    <property type="match status" value="1"/>
</dbReference>
<dbReference type="InterPro" id="IPR002676">
    <property type="entry name" value="RimM_N"/>
</dbReference>
<dbReference type="SUPFAM" id="SSF50346">
    <property type="entry name" value="PRC-barrel domain"/>
    <property type="match status" value="1"/>
</dbReference>
<name>A0ABW4X9P9_9ACTN</name>
<proteinExistence type="inferred from homology"/>
<evidence type="ECO:0000256" key="3">
    <source>
        <dbReference type="ARBA" id="ARBA00022552"/>
    </source>
</evidence>
<dbReference type="Pfam" id="PF24986">
    <property type="entry name" value="PRC_RimM"/>
    <property type="match status" value="1"/>
</dbReference>
<dbReference type="EMBL" id="JBHUHP010000007">
    <property type="protein sequence ID" value="MFD2091309.1"/>
    <property type="molecule type" value="Genomic_DNA"/>
</dbReference>
<comment type="subunit">
    <text evidence="5">Binds ribosomal protein uS19.</text>
</comment>
<comment type="subcellular location">
    <subcellularLocation>
        <location evidence="5">Cytoplasm</location>
    </subcellularLocation>
</comment>
<dbReference type="Gene3D" id="2.40.30.60">
    <property type="entry name" value="RimM"/>
    <property type="match status" value="1"/>
</dbReference>
<dbReference type="RefSeq" id="WP_376873463.1">
    <property type="nucleotide sequence ID" value="NZ_JBHUHP010000007.1"/>
</dbReference>
<dbReference type="Gene3D" id="2.30.30.240">
    <property type="entry name" value="PRC-barrel domain"/>
    <property type="match status" value="1"/>
</dbReference>
<dbReference type="InterPro" id="IPR011033">
    <property type="entry name" value="PRC_barrel-like_sf"/>
</dbReference>
<comment type="caution">
    <text evidence="8">The sequence shown here is derived from an EMBL/GenBank/DDBJ whole genome shotgun (WGS) entry which is preliminary data.</text>
</comment>
<reference evidence="9" key="1">
    <citation type="journal article" date="2019" name="Int. J. Syst. Evol. Microbiol.">
        <title>The Global Catalogue of Microorganisms (GCM) 10K type strain sequencing project: providing services to taxonomists for standard genome sequencing and annotation.</title>
        <authorList>
            <consortium name="The Broad Institute Genomics Platform"/>
            <consortium name="The Broad Institute Genome Sequencing Center for Infectious Disease"/>
            <person name="Wu L."/>
            <person name="Ma J."/>
        </authorList>
    </citation>
    <scope>NUCLEOTIDE SEQUENCE [LARGE SCALE GENOMIC DNA]</scope>
    <source>
        <strain evidence="9">JCM 3338</strain>
    </source>
</reference>
<gene>
    <name evidence="5 8" type="primary">rimM</name>
    <name evidence="8" type="ORF">ACFSHS_06925</name>
</gene>
<dbReference type="InterPro" id="IPR009000">
    <property type="entry name" value="Transl_B-barrel_sf"/>
</dbReference>
<dbReference type="Proteomes" id="UP001597402">
    <property type="component" value="Unassembled WGS sequence"/>
</dbReference>
<evidence type="ECO:0000259" key="6">
    <source>
        <dbReference type="Pfam" id="PF01782"/>
    </source>
</evidence>
<dbReference type="PANTHER" id="PTHR33692:SF1">
    <property type="entry name" value="RIBOSOME MATURATION FACTOR RIMM"/>
    <property type="match status" value="1"/>
</dbReference>
<evidence type="ECO:0000259" key="7">
    <source>
        <dbReference type="Pfam" id="PF24986"/>
    </source>
</evidence>
<keyword evidence="9" id="KW-1185">Reference proteome</keyword>
<evidence type="ECO:0000256" key="2">
    <source>
        <dbReference type="ARBA" id="ARBA00022517"/>
    </source>
</evidence>